<dbReference type="InterPro" id="IPR001245">
    <property type="entry name" value="Ser-Thr/Tyr_kinase_cat_dom"/>
</dbReference>
<dbReference type="Gene3D" id="1.10.510.10">
    <property type="entry name" value="Transferase(Phosphotransferase) domain 1"/>
    <property type="match status" value="2"/>
</dbReference>
<reference evidence="4 5" key="1">
    <citation type="submission" date="2017-11" db="EMBL/GenBank/DDBJ databases">
        <title>The genome of Rhizophagus clarus HR1 reveals common genetic basis of auxotrophy among arbuscular mycorrhizal fungi.</title>
        <authorList>
            <person name="Kobayashi Y."/>
        </authorList>
    </citation>
    <scope>NUCLEOTIDE SEQUENCE [LARGE SCALE GENOMIC DNA]</scope>
    <source>
        <strain evidence="4 5">HR1</strain>
    </source>
</reference>
<dbReference type="PANTHER" id="PTHR44329:SF298">
    <property type="entry name" value="MIXED LINEAGE KINASE DOMAIN-LIKE PROTEIN"/>
    <property type="match status" value="1"/>
</dbReference>
<keyword evidence="1" id="KW-0547">Nucleotide-binding</keyword>
<keyword evidence="2" id="KW-0067">ATP-binding</keyword>
<dbReference type="InterPro" id="IPR000719">
    <property type="entry name" value="Prot_kinase_dom"/>
</dbReference>
<protein>
    <recommendedName>
        <fullName evidence="3">Protein kinase domain-containing protein</fullName>
    </recommendedName>
</protein>
<dbReference type="Proteomes" id="UP000247702">
    <property type="component" value="Unassembled WGS sequence"/>
</dbReference>
<proteinExistence type="predicted"/>
<dbReference type="GO" id="GO:0004674">
    <property type="term" value="F:protein serine/threonine kinase activity"/>
    <property type="evidence" value="ECO:0007669"/>
    <property type="project" value="TreeGrafter"/>
</dbReference>
<organism evidence="4 5">
    <name type="scientific">Rhizophagus clarus</name>
    <dbReference type="NCBI Taxonomy" id="94130"/>
    <lineage>
        <taxon>Eukaryota</taxon>
        <taxon>Fungi</taxon>
        <taxon>Fungi incertae sedis</taxon>
        <taxon>Mucoromycota</taxon>
        <taxon>Glomeromycotina</taxon>
        <taxon>Glomeromycetes</taxon>
        <taxon>Glomerales</taxon>
        <taxon>Glomeraceae</taxon>
        <taxon>Rhizophagus</taxon>
    </lineage>
</organism>
<dbReference type="InterPro" id="IPR011009">
    <property type="entry name" value="Kinase-like_dom_sf"/>
</dbReference>
<evidence type="ECO:0000256" key="1">
    <source>
        <dbReference type="ARBA" id="ARBA00022741"/>
    </source>
</evidence>
<dbReference type="PANTHER" id="PTHR44329">
    <property type="entry name" value="SERINE/THREONINE-PROTEIN KINASE TNNI3K-RELATED"/>
    <property type="match status" value="1"/>
</dbReference>
<dbReference type="EMBL" id="BEXD01003872">
    <property type="protein sequence ID" value="GBC03198.1"/>
    <property type="molecule type" value="Genomic_DNA"/>
</dbReference>
<dbReference type="Pfam" id="PF07714">
    <property type="entry name" value="PK_Tyr_Ser-Thr"/>
    <property type="match status" value="1"/>
</dbReference>
<keyword evidence="5" id="KW-1185">Reference proteome</keyword>
<dbReference type="PROSITE" id="PS50011">
    <property type="entry name" value="PROTEIN_KINASE_DOM"/>
    <property type="match status" value="1"/>
</dbReference>
<feature type="domain" description="Protein kinase" evidence="3">
    <location>
        <begin position="554"/>
        <end position="831"/>
    </location>
</feature>
<evidence type="ECO:0000313" key="4">
    <source>
        <dbReference type="EMBL" id="GBC03198.1"/>
    </source>
</evidence>
<evidence type="ECO:0000259" key="3">
    <source>
        <dbReference type="PROSITE" id="PS50011"/>
    </source>
</evidence>
<dbReference type="GO" id="GO:0005524">
    <property type="term" value="F:ATP binding"/>
    <property type="evidence" value="ECO:0007669"/>
    <property type="project" value="UniProtKB-KW"/>
</dbReference>
<dbReference type="AlphaFoldDB" id="A0A2Z6RJY6"/>
<name>A0A2Z6RJY6_9GLOM</name>
<accession>A0A2Z6RJY6</accession>
<evidence type="ECO:0000256" key="2">
    <source>
        <dbReference type="ARBA" id="ARBA00022840"/>
    </source>
</evidence>
<dbReference type="SMART" id="SM00220">
    <property type="entry name" value="S_TKc"/>
    <property type="match status" value="1"/>
</dbReference>
<gene>
    <name evidence="4" type="ORF">RclHR1_05000011</name>
</gene>
<dbReference type="SUPFAM" id="SSF56112">
    <property type="entry name" value="Protein kinase-like (PK-like)"/>
    <property type="match status" value="2"/>
</dbReference>
<comment type="caution">
    <text evidence="4">The sequence shown here is derived from an EMBL/GenBank/DDBJ whole genome shotgun (WGS) entry which is preliminary data.</text>
</comment>
<dbReference type="InterPro" id="IPR051681">
    <property type="entry name" value="Ser/Thr_Kinases-Pseudokinases"/>
</dbReference>
<evidence type="ECO:0000313" key="5">
    <source>
        <dbReference type="Proteomes" id="UP000247702"/>
    </source>
</evidence>
<sequence>MSHIITLEDEYCEKCGEQYIDSSYKWCKTCQINELKNSNITNWTSENENIDNLIQEMQLKIKSKDDIVFEWIPYNQFDDIKEIETDKDGFVRLCSAVWKNGPLLYCENECGYKRSCQNKRVTLKCLHNSQNVFNEVKAYSINRDEYFMVYEIYGISQAPNTENYILILQCVYCEICGKRYTNIYDESSNWCKSCQIDDLKNNFVNWTSGNEEIDNLIQEMQLKIDTSDDKIFEWIPYNQLNDIKEINKIDNSDTIYSAFWKEGPLHWDEEERYIRHRNKNVALKYLRDVPSEFLNEVKIKVYLYSITRTDELLYGISQDPNTKNYIMIFANTYCKKCGEKLTNLVYDWCKSCQIYDLRNKFTQWTSGHEIIDNLIQEMQLRVETCHDIIFEWIPYNQFNDIKEIDRDDFGVVYSAIWKDGHLQCNKYETYKRRQQNEAVILKLYNSKNITNDFLNKVKSYSIKEIHSDKQQIYGITQHPDLKDFIIVLEYIQCEKCCKQLYDGWCKPCQLGELTDNFTNWTSGNEKIDNLVQYMQLNINSAEDVVFEWIPYDQFVDIKKIGRGGFAEVYSAIWIDGPFHHAYDEYSRNKPKEVALKCLYNSKNISDQFLNEIKAYSIKEYNSTDNILPVHGITQNPDTKDYIMVLDYARGGDFCNWINENYNRLNWLYIIRILSFIIGGLKIIHDDKDMVHRDFHTGNILVFNNSLNMSRENIFISDMGLCGPVGNTAKTEIYGVTPYIAPEVLRGEPYTKAADIYSFGMIMYFVATGKQPFSNCAHDQGLVLDICKGDRPRINESEAPKCYTDMMKKCWDSKPNNRPNAAEIEELINLFYYSYSYDESEFKKVMNIEKEEQHYKIKRQFKASEESRKTFISSYEENENENRRSTTHPEAIYTSRIINTLTKEQIDECLDCKI</sequence>